<evidence type="ECO:0000256" key="8">
    <source>
        <dbReference type="ARBA" id="ARBA00022741"/>
    </source>
</evidence>
<evidence type="ECO:0000256" key="14">
    <source>
        <dbReference type="SAM" id="Phobius"/>
    </source>
</evidence>
<evidence type="ECO:0000256" key="9">
    <source>
        <dbReference type="ARBA" id="ARBA00022777"/>
    </source>
</evidence>
<dbReference type="CDD" id="cd06225">
    <property type="entry name" value="HAMP"/>
    <property type="match status" value="1"/>
</dbReference>
<dbReference type="GO" id="GO:0005886">
    <property type="term" value="C:plasma membrane"/>
    <property type="evidence" value="ECO:0007669"/>
    <property type="project" value="UniProtKB-SubCell"/>
</dbReference>
<dbReference type="RefSeq" id="WP_066985352.1">
    <property type="nucleotide sequence ID" value="NZ_LUUI01000130.1"/>
</dbReference>
<dbReference type="Gene3D" id="1.10.287.130">
    <property type="match status" value="1"/>
</dbReference>
<dbReference type="InterPro" id="IPR005467">
    <property type="entry name" value="His_kinase_dom"/>
</dbReference>
<evidence type="ECO:0000256" key="3">
    <source>
        <dbReference type="ARBA" id="ARBA00012438"/>
    </source>
</evidence>
<dbReference type="InterPro" id="IPR003594">
    <property type="entry name" value="HATPase_dom"/>
</dbReference>
<name>A0A177N405_9GAMM</name>
<dbReference type="Gene3D" id="3.30.565.10">
    <property type="entry name" value="Histidine kinase-like ATPase, C-terminal domain"/>
    <property type="match status" value="1"/>
</dbReference>
<dbReference type="Pfam" id="PF00512">
    <property type="entry name" value="HisKA"/>
    <property type="match status" value="1"/>
</dbReference>
<dbReference type="PROSITE" id="PS50885">
    <property type="entry name" value="HAMP"/>
    <property type="match status" value="1"/>
</dbReference>
<dbReference type="Pfam" id="PF02518">
    <property type="entry name" value="HATPase_c"/>
    <property type="match status" value="1"/>
</dbReference>
<dbReference type="EMBL" id="LUUI01000130">
    <property type="protein sequence ID" value="OAI12213.1"/>
    <property type="molecule type" value="Genomic_DNA"/>
</dbReference>
<keyword evidence="5" id="KW-0597">Phosphoprotein</keyword>
<dbReference type="Gene3D" id="6.10.340.10">
    <property type="match status" value="1"/>
</dbReference>
<evidence type="ECO:0000259" key="16">
    <source>
        <dbReference type="PROSITE" id="PS50885"/>
    </source>
</evidence>
<dbReference type="InterPro" id="IPR050398">
    <property type="entry name" value="HssS/ArlS-like"/>
</dbReference>
<dbReference type="AlphaFoldDB" id="A0A177N405"/>
<dbReference type="PRINTS" id="PR00344">
    <property type="entry name" value="BCTRLSENSOR"/>
</dbReference>
<dbReference type="SMART" id="SM00304">
    <property type="entry name" value="HAMP"/>
    <property type="match status" value="1"/>
</dbReference>
<dbReference type="InterPro" id="IPR036890">
    <property type="entry name" value="HATPase_C_sf"/>
</dbReference>
<organism evidence="17 18">
    <name type="scientific">Methylomonas lenta</name>
    <dbReference type="NCBI Taxonomy" id="980561"/>
    <lineage>
        <taxon>Bacteria</taxon>
        <taxon>Pseudomonadati</taxon>
        <taxon>Pseudomonadota</taxon>
        <taxon>Gammaproteobacteria</taxon>
        <taxon>Methylococcales</taxon>
        <taxon>Methylococcaceae</taxon>
        <taxon>Methylomonas</taxon>
    </lineage>
</organism>
<dbReference type="SUPFAM" id="SSF158472">
    <property type="entry name" value="HAMP domain-like"/>
    <property type="match status" value="1"/>
</dbReference>
<comment type="caution">
    <text evidence="17">The sequence shown here is derived from an EMBL/GenBank/DDBJ whole genome shotgun (WGS) entry which is preliminary data.</text>
</comment>
<evidence type="ECO:0000256" key="10">
    <source>
        <dbReference type="ARBA" id="ARBA00022840"/>
    </source>
</evidence>
<keyword evidence="6" id="KW-0808">Transferase</keyword>
<keyword evidence="7 14" id="KW-0812">Transmembrane</keyword>
<dbReference type="InterPro" id="IPR003660">
    <property type="entry name" value="HAMP_dom"/>
</dbReference>
<dbReference type="Pfam" id="PF00672">
    <property type="entry name" value="HAMP"/>
    <property type="match status" value="1"/>
</dbReference>
<proteinExistence type="predicted"/>
<evidence type="ECO:0000256" key="12">
    <source>
        <dbReference type="ARBA" id="ARBA00023012"/>
    </source>
</evidence>
<dbReference type="PROSITE" id="PS50109">
    <property type="entry name" value="HIS_KIN"/>
    <property type="match status" value="1"/>
</dbReference>
<comment type="subcellular location">
    <subcellularLocation>
        <location evidence="2">Cell membrane</location>
        <topology evidence="2">Multi-pass membrane protein</topology>
    </subcellularLocation>
</comment>
<dbReference type="InterPro" id="IPR004358">
    <property type="entry name" value="Sig_transdc_His_kin-like_C"/>
</dbReference>
<reference evidence="17 18" key="1">
    <citation type="submission" date="2016-03" db="EMBL/GenBank/DDBJ databases">
        <authorList>
            <person name="Ploux O."/>
        </authorList>
    </citation>
    <scope>NUCLEOTIDE SEQUENCE [LARGE SCALE GENOMIC DNA]</scope>
    <source>
        <strain evidence="17 18">R-45370</strain>
    </source>
</reference>
<keyword evidence="13 14" id="KW-0472">Membrane</keyword>
<dbReference type="SMART" id="SM00388">
    <property type="entry name" value="HisKA"/>
    <property type="match status" value="1"/>
</dbReference>
<evidence type="ECO:0000256" key="4">
    <source>
        <dbReference type="ARBA" id="ARBA00022475"/>
    </source>
</evidence>
<comment type="catalytic activity">
    <reaction evidence="1">
        <text>ATP + protein L-histidine = ADP + protein N-phospho-L-histidine.</text>
        <dbReference type="EC" id="2.7.13.3"/>
    </reaction>
</comment>
<evidence type="ECO:0000256" key="6">
    <source>
        <dbReference type="ARBA" id="ARBA00022679"/>
    </source>
</evidence>
<protein>
    <recommendedName>
        <fullName evidence="3">histidine kinase</fullName>
        <ecNumber evidence="3">2.7.13.3</ecNumber>
    </recommendedName>
</protein>
<feature type="transmembrane region" description="Helical" evidence="14">
    <location>
        <begin position="170"/>
        <end position="192"/>
    </location>
</feature>
<sequence>MFSLRIEHLGRLFWKLFFAIWLSQLTAVIGVGAVFWMHRYTKDHEAITTSVSLHGPAVREVAASAALLRAGGISALRELELETQHEFHPPVYAVNEQGIDVLERPLSLSDWENVQQLAREGRYPQQIRTVQENDGHRYLLFIPEHAQQFDLKRPQHPEGHFPPNATLLPVLPVIMGLLSSLLISAVLAWYLAKPIRYLRAGFQSLANNQFDTQVSHAMGRRRDELADLGREFDRMAHQITTLMAAQRHLLHDVSHELRSPLARLQAAIGLARQQPDKIDTSLDRIEREIGRLDELVGEVLTLSRLEAGVTHSVKEEFDLTELLDSVIEDTRFEASAKHVAVNYLESHDIQINADAELIHRALENILRNAVKHTPPGSSIQVEIDSSLDGRQVSLSISDQGPGVVDEQLTSVFEPFFRGSGNSQIGFGLGLAIARRAVEVHGGSITARNKPEGGLQIELILPNGLG</sequence>
<feature type="transmembrane region" description="Helical" evidence="14">
    <location>
        <begin position="12"/>
        <end position="36"/>
    </location>
</feature>
<dbReference type="PANTHER" id="PTHR45528">
    <property type="entry name" value="SENSOR HISTIDINE KINASE CPXA"/>
    <property type="match status" value="1"/>
</dbReference>
<dbReference type="GO" id="GO:0005524">
    <property type="term" value="F:ATP binding"/>
    <property type="evidence" value="ECO:0007669"/>
    <property type="project" value="UniProtKB-KW"/>
</dbReference>
<evidence type="ECO:0000259" key="15">
    <source>
        <dbReference type="PROSITE" id="PS50109"/>
    </source>
</evidence>
<keyword evidence="18" id="KW-1185">Reference proteome</keyword>
<feature type="domain" description="HAMP" evidence="16">
    <location>
        <begin position="189"/>
        <end position="244"/>
    </location>
</feature>
<gene>
    <name evidence="17" type="ORF">A1359_13870</name>
</gene>
<dbReference type="InterPro" id="IPR036097">
    <property type="entry name" value="HisK_dim/P_sf"/>
</dbReference>
<dbReference type="PANTHER" id="PTHR45528:SF1">
    <property type="entry name" value="SENSOR HISTIDINE KINASE CPXA"/>
    <property type="match status" value="1"/>
</dbReference>
<dbReference type="EC" id="2.7.13.3" evidence="3"/>
<dbReference type="InterPro" id="IPR003661">
    <property type="entry name" value="HisK_dim/P_dom"/>
</dbReference>
<keyword evidence="10" id="KW-0067">ATP-binding</keyword>
<dbReference type="CDD" id="cd00082">
    <property type="entry name" value="HisKA"/>
    <property type="match status" value="1"/>
</dbReference>
<evidence type="ECO:0000256" key="1">
    <source>
        <dbReference type="ARBA" id="ARBA00000085"/>
    </source>
</evidence>
<evidence type="ECO:0000256" key="2">
    <source>
        <dbReference type="ARBA" id="ARBA00004651"/>
    </source>
</evidence>
<keyword evidence="8" id="KW-0547">Nucleotide-binding</keyword>
<evidence type="ECO:0000256" key="13">
    <source>
        <dbReference type="ARBA" id="ARBA00023136"/>
    </source>
</evidence>
<keyword evidence="12" id="KW-0902">Two-component regulatory system</keyword>
<evidence type="ECO:0000256" key="11">
    <source>
        <dbReference type="ARBA" id="ARBA00022989"/>
    </source>
</evidence>
<dbReference type="SUPFAM" id="SSF47384">
    <property type="entry name" value="Homodimeric domain of signal transducing histidine kinase"/>
    <property type="match status" value="1"/>
</dbReference>
<keyword evidence="11 14" id="KW-1133">Transmembrane helix</keyword>
<evidence type="ECO:0000256" key="7">
    <source>
        <dbReference type="ARBA" id="ARBA00022692"/>
    </source>
</evidence>
<accession>A0A177N405</accession>
<dbReference type="Proteomes" id="UP000078476">
    <property type="component" value="Unassembled WGS sequence"/>
</dbReference>
<dbReference type="STRING" id="980561.A1359_13870"/>
<keyword evidence="4" id="KW-1003">Cell membrane</keyword>
<evidence type="ECO:0000313" key="17">
    <source>
        <dbReference type="EMBL" id="OAI12213.1"/>
    </source>
</evidence>
<dbReference type="GO" id="GO:0000155">
    <property type="term" value="F:phosphorelay sensor kinase activity"/>
    <property type="evidence" value="ECO:0007669"/>
    <property type="project" value="InterPro"/>
</dbReference>
<keyword evidence="9" id="KW-0418">Kinase</keyword>
<dbReference type="SMART" id="SM00387">
    <property type="entry name" value="HATPase_c"/>
    <property type="match status" value="1"/>
</dbReference>
<feature type="domain" description="Histidine kinase" evidence="15">
    <location>
        <begin position="252"/>
        <end position="464"/>
    </location>
</feature>
<evidence type="ECO:0000256" key="5">
    <source>
        <dbReference type="ARBA" id="ARBA00022553"/>
    </source>
</evidence>
<evidence type="ECO:0000313" key="18">
    <source>
        <dbReference type="Proteomes" id="UP000078476"/>
    </source>
</evidence>
<dbReference type="SUPFAM" id="SSF55874">
    <property type="entry name" value="ATPase domain of HSP90 chaperone/DNA topoisomerase II/histidine kinase"/>
    <property type="match status" value="1"/>
</dbReference>